<sequence length="144" mass="16156">MPSTGKLRGRPCNFRRKKPDKGSLTTNEYAGVSASIWYDGSKLTFWRRSMNEFMALEFAGDTNKLLDELTDKYKFEIPLADLLYSDVSKALAKTATRSRLRADGADWQLWVEAGSTLVPRRFADNLADATTSMPVNKPAITDQV</sequence>
<proteinExistence type="predicted"/>
<name>A0ABY5QRB6_9HYPH</name>
<feature type="region of interest" description="Disordered" evidence="1">
    <location>
        <begin position="1"/>
        <end position="22"/>
    </location>
</feature>
<keyword evidence="3" id="KW-1185">Reference proteome</keyword>
<feature type="compositionally biased region" description="Basic residues" evidence="1">
    <location>
        <begin position="7"/>
        <end position="19"/>
    </location>
</feature>
<evidence type="ECO:0000256" key="1">
    <source>
        <dbReference type="SAM" id="MobiDB-lite"/>
    </source>
</evidence>
<evidence type="ECO:0000313" key="2">
    <source>
        <dbReference type="EMBL" id="UVC13730.1"/>
    </source>
</evidence>
<dbReference type="InterPro" id="IPR019207">
    <property type="entry name" value="DUF2092"/>
</dbReference>
<accession>A0ABY5QRB6</accession>
<dbReference type="Pfam" id="PF09865">
    <property type="entry name" value="DUF2092"/>
    <property type="match status" value="1"/>
</dbReference>
<organism evidence="2 3">
    <name type="scientific">Mesorhizobium onobrychidis</name>
    <dbReference type="NCBI Taxonomy" id="2775404"/>
    <lineage>
        <taxon>Bacteria</taxon>
        <taxon>Pseudomonadati</taxon>
        <taxon>Pseudomonadota</taxon>
        <taxon>Alphaproteobacteria</taxon>
        <taxon>Hyphomicrobiales</taxon>
        <taxon>Phyllobacteriaceae</taxon>
        <taxon>Mesorhizobium</taxon>
    </lineage>
</organism>
<dbReference type="EMBL" id="CP062229">
    <property type="protein sequence ID" value="UVC13730.1"/>
    <property type="molecule type" value="Genomic_DNA"/>
</dbReference>
<protein>
    <submittedName>
        <fullName evidence="2">DUF2092 domain-containing protein</fullName>
    </submittedName>
</protein>
<evidence type="ECO:0000313" key="3">
    <source>
        <dbReference type="Proteomes" id="UP001058098"/>
    </source>
</evidence>
<dbReference type="Proteomes" id="UP001058098">
    <property type="component" value="Chromosome"/>
</dbReference>
<reference evidence="2" key="1">
    <citation type="submission" date="2020-09" db="EMBL/GenBank/DDBJ databases">
        <title>Rhizobia associated with sainfoin plants.</title>
        <authorList>
            <person name="Asharfi S."/>
            <person name="Kuzmanovic N."/>
            <person name="Bunk B."/>
            <person name="Sproeer C."/>
            <person name="Becker M."/>
            <person name="Thuenen T."/>
        </authorList>
    </citation>
    <scope>NUCLEOTIDE SEQUENCE</scope>
    <source>
        <strain evidence="2">OM4</strain>
    </source>
</reference>
<gene>
    <name evidence="2" type="ORF">IHQ72_23895</name>
</gene>